<protein>
    <submittedName>
        <fullName evidence="1">Uncharacterized protein</fullName>
    </submittedName>
</protein>
<dbReference type="EMBL" id="FO818637">
    <property type="protein sequence ID" value="CDM89668.1"/>
    <property type="molecule type" value="Genomic_DNA"/>
</dbReference>
<dbReference type="RefSeq" id="WP_046336781.1">
    <property type="nucleotide sequence ID" value="NZ_CAWMEF010000001.1"/>
</dbReference>
<sequence length="389" mass="44519">MPTYTVYTQVKSNVPAEKLLYDLIISRQDEGGNHHILLDVEKAQLQSNYETQKHVTQETDDDLSVMYIMQIMLYRKHGSNTIQALQAPFKKMYTLGEFVAGKACSDNKRENACYFESTAETKPVSDGDNTIELKITIPERPFIAKEYPIGHPDDPFEKNKIESEIQNRISKKNFPDQNGASLCGPAALFYCLQMDRPDIYEQAARELWQYGRTKIGQLEIKPGDGCRHPKGTFYDKYGARISGLDWLTLASLRDSENMIFSYDEVDDKAAGVTMWGKLTEWFEKAGYEKVFSNIGLTHSNKEDIETLNNYIEQGFHVVSLISAGMLQNMEETSGKNHWIVWVDKVEESENGTNVKAFSWGRVKTWVKEDATYEYFIKHTFGGLVFKPLK</sequence>
<dbReference type="AlphaFoldDB" id="A0A0B6XAB2"/>
<name>A0A0B6XAB2_XENBV</name>
<proteinExistence type="predicted"/>
<evidence type="ECO:0000313" key="2">
    <source>
        <dbReference type="Proteomes" id="UP000032930"/>
    </source>
</evidence>
<dbReference type="KEGG" id="xbv:XBW1_2311"/>
<organism evidence="1 2">
    <name type="scientific">Xenorhabdus bovienii</name>
    <name type="common">Xenorhabdus nematophila subsp. bovienii</name>
    <dbReference type="NCBI Taxonomy" id="40576"/>
    <lineage>
        <taxon>Bacteria</taxon>
        <taxon>Pseudomonadati</taxon>
        <taxon>Pseudomonadota</taxon>
        <taxon>Gammaproteobacteria</taxon>
        <taxon>Enterobacterales</taxon>
        <taxon>Morganellaceae</taxon>
        <taxon>Xenorhabdus</taxon>
    </lineage>
</organism>
<reference evidence="1 2" key="1">
    <citation type="submission" date="2014-02" db="EMBL/GenBank/DDBJ databases">
        <authorList>
            <person name="Genoscope - CEA"/>
        </authorList>
    </citation>
    <scope>NUCLEOTIDE SEQUENCE [LARGE SCALE GENOMIC DNA]</scope>
    <source>
        <strain evidence="1 2">CS03</strain>
    </source>
</reference>
<gene>
    <name evidence="1" type="ORF">XBW1_2311</name>
</gene>
<evidence type="ECO:0000313" key="1">
    <source>
        <dbReference type="EMBL" id="CDM89668.1"/>
    </source>
</evidence>
<accession>A0A0B6XAB2</accession>
<dbReference type="Proteomes" id="UP000032930">
    <property type="component" value="Chromosome"/>
</dbReference>